<proteinExistence type="predicted"/>
<keyword evidence="6" id="KW-1185">Reference proteome</keyword>
<reference evidence="5 6" key="1">
    <citation type="submission" date="2024-09" db="EMBL/GenBank/DDBJ databases">
        <title>A chromosome-level genome assembly of Gray's grenadier anchovy, Coilia grayii.</title>
        <authorList>
            <person name="Fu Z."/>
        </authorList>
    </citation>
    <scope>NUCLEOTIDE SEQUENCE [LARGE SCALE GENOMIC DNA]</scope>
    <source>
        <strain evidence="5">G4</strain>
        <tissue evidence="5">Muscle</tissue>
    </source>
</reference>
<dbReference type="PRINTS" id="PR00007">
    <property type="entry name" value="COMPLEMNTC1Q"/>
</dbReference>
<sequence>MPENHLGYPSDLGRGGVRICHKSASIWKPGTHLAAHCSPQKQLQSRDGIPVLPDFTKMNLSPEQRLVMLEAKVKAIEGVVGDHTQDIAAVEKKQEKHAEILAGLGGSGGGGVKVSFTAALRCSGAVTIGPSKEKIAVTYENVITNVGGAYNPETGIFTAPVKGVYFFTVTAFGEGHGHVGTGVCLHRNDEHTVVAWSRQPDQKVSTTNSASLLLENSDNVCVKLWPNSWLFDNDSNLSTFSGHLLFPM</sequence>
<name>A0ABD1J8P8_9TELE</name>
<dbReference type="SMART" id="SM00110">
    <property type="entry name" value="C1Q"/>
    <property type="match status" value="1"/>
</dbReference>
<dbReference type="Pfam" id="PF00386">
    <property type="entry name" value="C1q"/>
    <property type="match status" value="1"/>
</dbReference>
<dbReference type="InterPro" id="IPR001073">
    <property type="entry name" value="C1q_dom"/>
</dbReference>
<dbReference type="GO" id="GO:0005576">
    <property type="term" value="C:extracellular region"/>
    <property type="evidence" value="ECO:0007669"/>
    <property type="project" value="UniProtKB-SubCell"/>
</dbReference>
<keyword evidence="2" id="KW-0964">Secreted</keyword>
<dbReference type="PROSITE" id="PS50871">
    <property type="entry name" value="C1Q"/>
    <property type="match status" value="1"/>
</dbReference>
<dbReference type="Proteomes" id="UP001591681">
    <property type="component" value="Unassembled WGS sequence"/>
</dbReference>
<evidence type="ECO:0000256" key="2">
    <source>
        <dbReference type="ARBA" id="ARBA00022525"/>
    </source>
</evidence>
<accession>A0ABD1J8P8</accession>
<comment type="caution">
    <text evidence="5">The sequence shown here is derived from an EMBL/GenBank/DDBJ whole genome shotgun (WGS) entry which is preliminary data.</text>
</comment>
<dbReference type="PANTHER" id="PTHR22923:SF102">
    <property type="entry name" value="CEREBELLIN 13-RELATED"/>
    <property type="match status" value="1"/>
</dbReference>
<feature type="domain" description="C1q" evidence="4">
    <location>
        <begin position="109"/>
        <end position="248"/>
    </location>
</feature>
<evidence type="ECO:0000259" key="4">
    <source>
        <dbReference type="PROSITE" id="PS50871"/>
    </source>
</evidence>
<dbReference type="AlphaFoldDB" id="A0ABD1J8P8"/>
<dbReference type="EMBL" id="JBHFQA010000018">
    <property type="protein sequence ID" value="KAL2083539.1"/>
    <property type="molecule type" value="Genomic_DNA"/>
</dbReference>
<evidence type="ECO:0000256" key="1">
    <source>
        <dbReference type="ARBA" id="ARBA00004613"/>
    </source>
</evidence>
<dbReference type="PANTHER" id="PTHR22923">
    <property type="entry name" value="CEREBELLIN-RELATED"/>
    <property type="match status" value="1"/>
</dbReference>
<comment type="subcellular location">
    <subcellularLocation>
        <location evidence="1">Secreted</location>
    </subcellularLocation>
</comment>
<evidence type="ECO:0000313" key="6">
    <source>
        <dbReference type="Proteomes" id="UP001591681"/>
    </source>
</evidence>
<dbReference type="SUPFAM" id="SSF49842">
    <property type="entry name" value="TNF-like"/>
    <property type="match status" value="1"/>
</dbReference>
<protein>
    <recommendedName>
        <fullName evidence="4">C1q domain-containing protein</fullName>
    </recommendedName>
</protein>
<evidence type="ECO:0000313" key="5">
    <source>
        <dbReference type="EMBL" id="KAL2083539.1"/>
    </source>
</evidence>
<dbReference type="Gene3D" id="2.60.120.40">
    <property type="match status" value="1"/>
</dbReference>
<dbReference type="InterPro" id="IPR008983">
    <property type="entry name" value="Tumour_necrosis_fac-like_dom"/>
</dbReference>
<dbReference type="InterPro" id="IPR050822">
    <property type="entry name" value="Cerebellin_Synaptic_Org"/>
</dbReference>
<keyword evidence="3" id="KW-0732">Signal</keyword>
<organism evidence="5 6">
    <name type="scientific">Coilia grayii</name>
    <name type="common">Gray's grenadier anchovy</name>
    <dbReference type="NCBI Taxonomy" id="363190"/>
    <lineage>
        <taxon>Eukaryota</taxon>
        <taxon>Metazoa</taxon>
        <taxon>Chordata</taxon>
        <taxon>Craniata</taxon>
        <taxon>Vertebrata</taxon>
        <taxon>Euteleostomi</taxon>
        <taxon>Actinopterygii</taxon>
        <taxon>Neopterygii</taxon>
        <taxon>Teleostei</taxon>
        <taxon>Clupei</taxon>
        <taxon>Clupeiformes</taxon>
        <taxon>Clupeoidei</taxon>
        <taxon>Engraulidae</taxon>
        <taxon>Coilinae</taxon>
        <taxon>Coilia</taxon>
    </lineage>
</organism>
<evidence type="ECO:0000256" key="3">
    <source>
        <dbReference type="ARBA" id="ARBA00022729"/>
    </source>
</evidence>
<gene>
    <name evidence="5" type="ORF">ACEWY4_021312</name>
</gene>